<reference evidence="6 7" key="1">
    <citation type="submission" date="2018-03" db="EMBL/GenBank/DDBJ databases">
        <title>Candida pseudohaemulonii genome assembly and annotation.</title>
        <authorList>
            <person name="Munoz J.F."/>
            <person name="Gade L.G."/>
            <person name="Chow N.A."/>
            <person name="Litvintseva A.P."/>
            <person name="Loparev V.N."/>
            <person name="Cuomo C.A."/>
        </authorList>
    </citation>
    <scope>NUCLEOTIDE SEQUENCE [LARGE SCALE GENOMIC DNA]</scope>
    <source>
        <strain evidence="6 7">B12108</strain>
    </source>
</reference>
<dbReference type="Proteomes" id="UP000241107">
    <property type="component" value="Unassembled WGS sequence"/>
</dbReference>
<dbReference type="PROSITE" id="PS00903">
    <property type="entry name" value="CYT_DCMP_DEAMINASES_1"/>
    <property type="match status" value="1"/>
</dbReference>
<comment type="similarity">
    <text evidence="1">Belongs to the cytidine and deoxycytidylate deaminase family.</text>
</comment>
<evidence type="ECO:0000256" key="3">
    <source>
        <dbReference type="ARBA" id="ARBA00022801"/>
    </source>
</evidence>
<dbReference type="GO" id="GO:0042802">
    <property type="term" value="F:identical protein binding"/>
    <property type="evidence" value="ECO:0007669"/>
    <property type="project" value="UniProtKB-ARBA"/>
</dbReference>
<dbReference type="GO" id="GO:0004126">
    <property type="term" value="F:cytidine deaminase activity"/>
    <property type="evidence" value="ECO:0007669"/>
    <property type="project" value="UniProtKB-ARBA"/>
</dbReference>
<dbReference type="PANTHER" id="PTHR11644">
    <property type="entry name" value="CYTIDINE DEAMINASE"/>
    <property type="match status" value="1"/>
</dbReference>
<dbReference type="VEuPathDB" id="FungiDB:C7M61_004514"/>
<evidence type="ECO:0000256" key="2">
    <source>
        <dbReference type="ARBA" id="ARBA00022723"/>
    </source>
</evidence>
<evidence type="ECO:0000313" key="7">
    <source>
        <dbReference type="Proteomes" id="UP000241107"/>
    </source>
</evidence>
<feature type="domain" description="CMP/dCMP-type deaminase" evidence="5">
    <location>
        <begin position="1"/>
        <end position="113"/>
    </location>
</feature>
<dbReference type="PROSITE" id="PS51747">
    <property type="entry name" value="CYT_DCMP_DEAMINASES_2"/>
    <property type="match status" value="1"/>
</dbReference>
<dbReference type="InterPro" id="IPR050202">
    <property type="entry name" value="Cyt/Deoxycyt_deaminase"/>
</dbReference>
<dbReference type="Gene3D" id="3.40.140.10">
    <property type="entry name" value="Cytidine Deaminase, domain 2"/>
    <property type="match status" value="1"/>
</dbReference>
<protein>
    <submittedName>
        <fullName evidence="6">Cytidine deaminase</fullName>
    </submittedName>
</protein>
<evidence type="ECO:0000256" key="1">
    <source>
        <dbReference type="ARBA" id="ARBA00006576"/>
    </source>
</evidence>
<evidence type="ECO:0000259" key="5">
    <source>
        <dbReference type="PROSITE" id="PS51747"/>
    </source>
</evidence>
<dbReference type="OrthoDB" id="414540at2759"/>
<sequence>MNHDLSAEQVQILKTQCLQGSIVTGANVENALYGAGICAERTAITRCIMEGSKELQAIAILGDSAEPISPCGICRQFIREFAPKVPIFMFSGKNDDMVCKTLEELLPMSFGPEQLQ</sequence>
<dbReference type="GO" id="GO:0008270">
    <property type="term" value="F:zinc ion binding"/>
    <property type="evidence" value="ECO:0007669"/>
    <property type="project" value="InterPro"/>
</dbReference>
<keyword evidence="3" id="KW-0378">Hydrolase</keyword>
<name>A0A2P7YHQ2_9ASCO</name>
<dbReference type="PANTHER" id="PTHR11644:SF2">
    <property type="entry name" value="CYTIDINE DEAMINASE"/>
    <property type="match status" value="1"/>
</dbReference>
<evidence type="ECO:0000256" key="4">
    <source>
        <dbReference type="ARBA" id="ARBA00022833"/>
    </source>
</evidence>
<dbReference type="CDD" id="cd01283">
    <property type="entry name" value="cytidine_deaminase"/>
    <property type="match status" value="1"/>
</dbReference>
<dbReference type="NCBIfam" id="NF004064">
    <property type="entry name" value="PRK05578.1"/>
    <property type="match status" value="1"/>
</dbReference>
<gene>
    <name evidence="6" type="ORF">C7M61_004514</name>
</gene>
<dbReference type="RefSeq" id="XP_024711982.1">
    <property type="nucleotide sequence ID" value="XM_024859833.1"/>
</dbReference>
<comment type="caution">
    <text evidence="6">The sequence shown here is derived from an EMBL/GenBank/DDBJ whole genome shotgun (WGS) entry which is preliminary data.</text>
</comment>
<dbReference type="GO" id="GO:0055086">
    <property type="term" value="P:nucleobase-containing small molecule metabolic process"/>
    <property type="evidence" value="ECO:0007669"/>
    <property type="project" value="UniProtKB-ARBA"/>
</dbReference>
<keyword evidence="2" id="KW-0479">Metal-binding</keyword>
<dbReference type="EMBL" id="PYFQ01000015">
    <property type="protein sequence ID" value="PSK35477.1"/>
    <property type="molecule type" value="Genomic_DNA"/>
</dbReference>
<dbReference type="GO" id="GO:0005829">
    <property type="term" value="C:cytosol"/>
    <property type="evidence" value="ECO:0007669"/>
    <property type="project" value="TreeGrafter"/>
</dbReference>
<dbReference type="SUPFAM" id="SSF53927">
    <property type="entry name" value="Cytidine deaminase-like"/>
    <property type="match status" value="1"/>
</dbReference>
<keyword evidence="7" id="KW-1185">Reference proteome</keyword>
<dbReference type="InterPro" id="IPR016193">
    <property type="entry name" value="Cytidine_deaminase-like"/>
</dbReference>
<dbReference type="STRING" id="418784.A0A2P7YHQ2"/>
<dbReference type="GO" id="GO:0072527">
    <property type="term" value="P:pyrimidine-containing compound metabolic process"/>
    <property type="evidence" value="ECO:0007669"/>
    <property type="project" value="UniProtKB-ARBA"/>
</dbReference>
<accession>A0A2P7YHQ2</accession>
<keyword evidence="4" id="KW-0862">Zinc</keyword>
<dbReference type="AlphaFoldDB" id="A0A2P7YHQ2"/>
<dbReference type="InterPro" id="IPR002125">
    <property type="entry name" value="CMP_dCMP_dom"/>
</dbReference>
<dbReference type="InterPro" id="IPR016192">
    <property type="entry name" value="APOBEC/CMP_deaminase_Zn-bd"/>
</dbReference>
<organism evidence="6 7">
    <name type="scientific">Candidozyma pseudohaemuli</name>
    <dbReference type="NCBI Taxonomy" id="418784"/>
    <lineage>
        <taxon>Eukaryota</taxon>
        <taxon>Fungi</taxon>
        <taxon>Dikarya</taxon>
        <taxon>Ascomycota</taxon>
        <taxon>Saccharomycotina</taxon>
        <taxon>Pichiomycetes</taxon>
        <taxon>Metschnikowiaceae</taxon>
        <taxon>Candidozyma</taxon>
    </lineage>
</organism>
<dbReference type="Pfam" id="PF00383">
    <property type="entry name" value="dCMP_cyt_deam_1"/>
    <property type="match status" value="1"/>
</dbReference>
<dbReference type="GeneID" id="36567901"/>
<evidence type="ECO:0000313" key="6">
    <source>
        <dbReference type="EMBL" id="PSK35477.1"/>
    </source>
</evidence>
<proteinExistence type="inferred from homology"/>